<dbReference type="HOGENOM" id="CLU_3366328_0_0_0"/>
<gene>
    <name evidence="1" type="ordered locus">PUV_09760</name>
</gene>
<dbReference type="KEGG" id="puv:PUV_09760"/>
<reference key="1">
    <citation type="journal article" date="2011" name="Mol. Biol. Evol.">
        <title>Unity in variety -- the pan-genome of the Chlamydiae.</title>
        <authorList>
            <person name="Collingro A."/>
            <person name="Tischler P."/>
            <person name="Weinmaier T."/>
            <person name="Penz T."/>
            <person name="Heinz E."/>
            <person name="Brunham R.C."/>
            <person name="Read T.D."/>
            <person name="Bavoil P.M."/>
            <person name="Sachse K."/>
            <person name="Kahane S."/>
            <person name="Friedman M.G."/>
            <person name="Rattei T."/>
            <person name="Myers G.S.A."/>
            <person name="Horn M."/>
        </authorList>
    </citation>
    <scope>NUCLEOTIDE SEQUENCE</scope>
    <source>
        <strain>UV7</strain>
    </source>
</reference>
<sequence>MFSKTDDLFLLEAILLRFKIRHIHAFLKFSRFLST</sequence>
<dbReference type="Proteomes" id="UP000000495">
    <property type="component" value="Chromosome"/>
</dbReference>
<accession>F8KYH8</accession>
<name>F8KYH8_PARAV</name>
<keyword evidence="2" id="KW-1185">Reference proteome</keyword>
<evidence type="ECO:0000313" key="2">
    <source>
        <dbReference type="Proteomes" id="UP000000495"/>
    </source>
</evidence>
<proteinExistence type="predicted"/>
<dbReference type="AlphaFoldDB" id="F8KYH8"/>
<protein>
    <submittedName>
        <fullName evidence="1">Uncharacterized protein</fullName>
    </submittedName>
</protein>
<evidence type="ECO:0000313" key="1">
    <source>
        <dbReference type="EMBL" id="CCB85926.1"/>
    </source>
</evidence>
<dbReference type="EMBL" id="FR872580">
    <property type="protein sequence ID" value="CCB85926.1"/>
    <property type="molecule type" value="Genomic_DNA"/>
</dbReference>
<reference evidence="1 2" key="2">
    <citation type="journal article" date="2011" name="Mol. Biol. Evol.">
        <title>Unity in variety--the pan-genome of the Chlamydiae.</title>
        <authorList>
            <person name="Collingro A."/>
            <person name="Tischler P."/>
            <person name="Weinmaier T."/>
            <person name="Penz T."/>
            <person name="Heinz E."/>
            <person name="Brunham R.C."/>
            <person name="Read T.D."/>
            <person name="Bavoil P.M."/>
            <person name="Sachse K."/>
            <person name="Kahane S."/>
            <person name="Friedman M.G."/>
            <person name="Rattei T."/>
            <person name="Myers G.S."/>
            <person name="Horn M."/>
        </authorList>
    </citation>
    <scope>NUCLEOTIDE SEQUENCE [LARGE SCALE GENOMIC DNA]</scope>
    <source>
        <strain evidence="2">UV7</strain>
    </source>
</reference>
<organism evidence="1 2">
    <name type="scientific">Parachlamydia acanthamoebae (strain UV7)</name>
    <dbReference type="NCBI Taxonomy" id="765952"/>
    <lineage>
        <taxon>Bacteria</taxon>
        <taxon>Pseudomonadati</taxon>
        <taxon>Chlamydiota</taxon>
        <taxon>Chlamydiia</taxon>
        <taxon>Parachlamydiales</taxon>
        <taxon>Parachlamydiaceae</taxon>
        <taxon>Parachlamydia</taxon>
    </lineage>
</organism>